<organism evidence="3 4">
    <name type="scientific">Rossellomorea vietnamensis</name>
    <dbReference type="NCBI Taxonomy" id="218284"/>
    <lineage>
        <taxon>Bacteria</taxon>
        <taxon>Bacillati</taxon>
        <taxon>Bacillota</taxon>
        <taxon>Bacilli</taxon>
        <taxon>Bacillales</taxon>
        <taxon>Bacillaceae</taxon>
        <taxon>Rossellomorea</taxon>
    </lineage>
</organism>
<dbReference type="PANTHER" id="PTHR39184">
    <property type="match status" value="1"/>
</dbReference>
<feature type="domain" description="Phage terminase large subunit N-terminal" evidence="1">
    <location>
        <begin position="27"/>
        <end position="233"/>
    </location>
</feature>
<evidence type="ECO:0000313" key="3">
    <source>
        <dbReference type="EMBL" id="TYR99082.1"/>
    </source>
</evidence>
<evidence type="ECO:0000259" key="2">
    <source>
        <dbReference type="Pfam" id="PF17288"/>
    </source>
</evidence>
<sequence length="429" mass="50490">MKTKKKKKISIKEKIGGGYNRFWNNKQFYRSVKGSRGSKKSKTTALNYIHRIMRYPWANLLVIRRYSNTNKQSTYTDLKWAAAQLEVAHLFKFNESMPEITYMPTGQKILFRGLDDELKITSITVDIGILCWAWFEEAYQIETEAKFRTVVESIRGRYDDPEFFKQITITFNPWSERHWLKKVFFDEATREKDTFAITTTFRVNEWLDDVDRDRYEDLYRTNPRRARIVCDGEWGVAEGLVFDNFQVKDFDIQKKIKEIQETAHGMDFGFTNDPTTEVSTVVDLKKKELWIYDEHYEKAMLTADIYKMLENKGLLNTFITADSAERRLIQELINKGVRRMRASVKGNGSVNQGILFTQGFKVYIHPKCEHTIEEFNTYTFDQDKEGKWLNTPIDANNHIIDALRYSLEQYHLGVSKNKDTYKALKSLGL</sequence>
<dbReference type="GO" id="GO:0016887">
    <property type="term" value="F:ATP hydrolysis activity"/>
    <property type="evidence" value="ECO:0007669"/>
    <property type="project" value="InterPro"/>
</dbReference>
<dbReference type="InterPro" id="IPR035413">
    <property type="entry name" value="Terminase_L_C"/>
</dbReference>
<comment type="caution">
    <text evidence="3">The sequence shown here is derived from an EMBL/GenBank/DDBJ whole genome shotgun (WGS) entry which is preliminary data.</text>
</comment>
<dbReference type="Gene3D" id="3.30.420.280">
    <property type="match status" value="1"/>
</dbReference>
<reference evidence="3 4" key="1">
    <citation type="submission" date="2019-08" db="EMBL/GenBank/DDBJ databases">
        <title>Bacillus genomes from the desert of Cuatro Cienegas, Coahuila.</title>
        <authorList>
            <person name="Olmedo-Alvarez G."/>
        </authorList>
    </citation>
    <scope>NUCLEOTIDE SEQUENCE [LARGE SCALE GENOMIC DNA]</scope>
    <source>
        <strain evidence="3 4">CH128b_4D</strain>
    </source>
</reference>
<dbReference type="InterPro" id="IPR052380">
    <property type="entry name" value="Viral_DNA_packaging_terminase"/>
</dbReference>
<dbReference type="RefSeq" id="WP_148954002.1">
    <property type="nucleotide sequence ID" value="NZ_VTEG01000007.1"/>
</dbReference>
<protein>
    <submittedName>
        <fullName evidence="3">PBSX family phage terminase large subunit</fullName>
    </submittedName>
</protein>
<dbReference type="GO" id="GO:0005524">
    <property type="term" value="F:ATP binding"/>
    <property type="evidence" value="ECO:0007669"/>
    <property type="project" value="InterPro"/>
</dbReference>
<dbReference type="Proteomes" id="UP000325182">
    <property type="component" value="Unassembled WGS sequence"/>
</dbReference>
<dbReference type="InterPro" id="IPR027417">
    <property type="entry name" value="P-loop_NTPase"/>
</dbReference>
<dbReference type="EMBL" id="VTEG01000007">
    <property type="protein sequence ID" value="TYR99082.1"/>
    <property type="molecule type" value="Genomic_DNA"/>
</dbReference>
<name>A0A5D4MBI3_9BACI</name>
<evidence type="ECO:0000313" key="4">
    <source>
        <dbReference type="Proteomes" id="UP000325182"/>
    </source>
</evidence>
<dbReference type="HAMAP" id="MF_04145">
    <property type="entry name" value="TERL_SPP1"/>
    <property type="match status" value="1"/>
</dbReference>
<dbReference type="Gene3D" id="3.40.50.300">
    <property type="entry name" value="P-loop containing nucleotide triphosphate hydrolases"/>
    <property type="match status" value="1"/>
</dbReference>
<feature type="domain" description="Phage terminase large subunit C-terminal" evidence="2">
    <location>
        <begin position="267"/>
        <end position="408"/>
    </location>
</feature>
<dbReference type="NCBIfam" id="TIGR01547">
    <property type="entry name" value="phage_term_2"/>
    <property type="match status" value="1"/>
</dbReference>
<dbReference type="AlphaFoldDB" id="A0A5D4MBI3"/>
<accession>A0A5D4MBI3</accession>
<dbReference type="InterPro" id="IPR035412">
    <property type="entry name" value="Terminase_L_N"/>
</dbReference>
<proteinExistence type="inferred from homology"/>
<dbReference type="Pfam" id="PF17288">
    <property type="entry name" value="Terminase_3C"/>
    <property type="match status" value="1"/>
</dbReference>
<dbReference type="Pfam" id="PF04466">
    <property type="entry name" value="Terminase_3"/>
    <property type="match status" value="1"/>
</dbReference>
<dbReference type="PANTHER" id="PTHR39184:SF1">
    <property type="entry name" value="PBSX PHAGE TERMINASE LARGE SUBUNIT"/>
    <property type="match status" value="1"/>
</dbReference>
<dbReference type="InterPro" id="IPR044269">
    <property type="entry name" value="Terminase_large_su_SPP1-like"/>
</dbReference>
<gene>
    <name evidence="3" type="ORF">FZC84_11950</name>
</gene>
<dbReference type="InterPro" id="IPR006437">
    <property type="entry name" value="Phage_terminase_lsu"/>
</dbReference>
<dbReference type="GO" id="GO:0004519">
    <property type="term" value="F:endonuclease activity"/>
    <property type="evidence" value="ECO:0007669"/>
    <property type="project" value="InterPro"/>
</dbReference>
<evidence type="ECO:0000259" key="1">
    <source>
        <dbReference type="Pfam" id="PF04466"/>
    </source>
</evidence>